<name>A0ABS2WST7_9BACT</name>
<dbReference type="InterPro" id="IPR035965">
    <property type="entry name" value="PAS-like_dom_sf"/>
</dbReference>
<dbReference type="PROSITE" id="PS50112">
    <property type="entry name" value="PAS"/>
    <property type="match status" value="1"/>
</dbReference>
<comment type="caution">
    <text evidence="2">The sequence shown here is derived from an EMBL/GenBank/DDBJ whole genome shotgun (WGS) entry which is preliminary data.</text>
</comment>
<dbReference type="InterPro" id="IPR000014">
    <property type="entry name" value="PAS"/>
</dbReference>
<evidence type="ECO:0000313" key="3">
    <source>
        <dbReference type="Proteomes" id="UP000703590"/>
    </source>
</evidence>
<dbReference type="Gene3D" id="3.30.450.20">
    <property type="entry name" value="PAS domain"/>
    <property type="match status" value="1"/>
</dbReference>
<dbReference type="Pfam" id="PF08447">
    <property type="entry name" value="PAS_3"/>
    <property type="match status" value="1"/>
</dbReference>
<gene>
    <name evidence="2" type="ORF">JWV37_07925</name>
</gene>
<protein>
    <submittedName>
        <fullName evidence="2">PAS domain-containing protein</fullName>
    </submittedName>
</protein>
<reference evidence="2" key="1">
    <citation type="submission" date="2021-02" db="EMBL/GenBank/DDBJ databases">
        <title>Sulfurospirillum tamanensis sp. nov.</title>
        <authorList>
            <person name="Frolova A."/>
            <person name="Merkel A."/>
            <person name="Slobodkin A."/>
        </authorList>
    </citation>
    <scope>NUCLEOTIDE SEQUENCE</scope>
    <source>
        <strain evidence="2">T05b</strain>
    </source>
</reference>
<dbReference type="InterPro" id="IPR013655">
    <property type="entry name" value="PAS_fold_3"/>
</dbReference>
<dbReference type="RefSeq" id="WP_205459256.1">
    <property type="nucleotide sequence ID" value="NZ_JAFHKK010000016.1"/>
</dbReference>
<keyword evidence="3" id="KW-1185">Reference proteome</keyword>
<evidence type="ECO:0000313" key="2">
    <source>
        <dbReference type="EMBL" id="MBN2964705.1"/>
    </source>
</evidence>
<feature type="domain" description="PAS" evidence="1">
    <location>
        <begin position="23"/>
        <end position="74"/>
    </location>
</feature>
<reference evidence="2" key="2">
    <citation type="submission" date="2021-02" db="EMBL/GenBank/DDBJ databases">
        <authorList>
            <person name="Merkel A.Y."/>
        </authorList>
    </citation>
    <scope>NUCLEOTIDE SEQUENCE</scope>
    <source>
        <strain evidence="2">T05b</strain>
    </source>
</reference>
<dbReference type="Proteomes" id="UP000703590">
    <property type="component" value="Unassembled WGS sequence"/>
</dbReference>
<evidence type="ECO:0000259" key="1">
    <source>
        <dbReference type="PROSITE" id="PS50112"/>
    </source>
</evidence>
<dbReference type="EMBL" id="JAFHKK010000016">
    <property type="protein sequence ID" value="MBN2964705.1"/>
    <property type="molecule type" value="Genomic_DNA"/>
</dbReference>
<sequence length="177" mass="20410">MRGHDAFVETQVPENELIVSRTDLRGTITYANDVFARVSGYEIEELVGKPHNLLRHPDMPRSVFASLWATLKREELWQGVVKNLRKDGGFYWVYAEVSGVYKEGKLVEYKSMRSPIDETLKRRVQKEYEARKATEEGECFASFYLPCALLTKLENYAAQTEQNDSQALAKLLDERLL</sequence>
<accession>A0ABS2WST7</accession>
<dbReference type="SUPFAM" id="SSF55785">
    <property type="entry name" value="PYP-like sensor domain (PAS domain)"/>
    <property type="match status" value="1"/>
</dbReference>
<organism evidence="2 3">
    <name type="scientific">Sulfurospirillum tamanense</name>
    <dbReference type="NCBI Taxonomy" id="2813362"/>
    <lineage>
        <taxon>Bacteria</taxon>
        <taxon>Pseudomonadati</taxon>
        <taxon>Campylobacterota</taxon>
        <taxon>Epsilonproteobacteria</taxon>
        <taxon>Campylobacterales</taxon>
        <taxon>Sulfurospirillaceae</taxon>
        <taxon>Sulfurospirillum</taxon>
    </lineage>
</organism>
<dbReference type="CDD" id="cd00130">
    <property type="entry name" value="PAS"/>
    <property type="match status" value="1"/>
</dbReference>
<dbReference type="NCBIfam" id="TIGR00229">
    <property type="entry name" value="sensory_box"/>
    <property type="match status" value="1"/>
</dbReference>
<proteinExistence type="predicted"/>